<proteinExistence type="predicted"/>
<dbReference type="EMBL" id="KZ852043">
    <property type="protein sequence ID" value="RDH34417.1"/>
    <property type="molecule type" value="Genomic_DNA"/>
</dbReference>
<dbReference type="Proteomes" id="UP000253729">
    <property type="component" value="Unassembled WGS sequence"/>
</dbReference>
<organism evidence="1 2">
    <name type="scientific">Aspergillus welwitschiae</name>
    <dbReference type="NCBI Taxonomy" id="1341132"/>
    <lineage>
        <taxon>Eukaryota</taxon>
        <taxon>Fungi</taxon>
        <taxon>Dikarya</taxon>
        <taxon>Ascomycota</taxon>
        <taxon>Pezizomycotina</taxon>
        <taxon>Eurotiomycetes</taxon>
        <taxon>Eurotiomycetidae</taxon>
        <taxon>Eurotiales</taxon>
        <taxon>Aspergillaceae</taxon>
        <taxon>Aspergillus</taxon>
        <taxon>Aspergillus subgen. Circumdati</taxon>
    </lineage>
</organism>
<evidence type="ECO:0000313" key="2">
    <source>
        <dbReference type="Proteomes" id="UP000253729"/>
    </source>
</evidence>
<protein>
    <submittedName>
        <fullName evidence="1">Uncharacterized protein</fullName>
    </submittedName>
</protein>
<accession>A0A3F3Q5U4</accession>
<dbReference type="RefSeq" id="XP_026627439.1">
    <property type="nucleotide sequence ID" value="XM_026765832.1"/>
</dbReference>
<dbReference type="AlphaFoldDB" id="A0A3F3Q5U4"/>
<evidence type="ECO:0000313" key="1">
    <source>
        <dbReference type="EMBL" id="RDH34417.1"/>
    </source>
</evidence>
<keyword evidence="2" id="KW-1185">Reference proteome</keyword>
<reference evidence="1 2" key="1">
    <citation type="submission" date="2018-07" db="EMBL/GenBank/DDBJ databases">
        <title>The genomes of Aspergillus section Nigri reveals drivers in fungal speciation.</title>
        <authorList>
            <consortium name="DOE Joint Genome Institute"/>
            <person name="Vesth T.C."/>
            <person name="Nybo J."/>
            <person name="Theobald S."/>
            <person name="Brandl J."/>
            <person name="Frisvad J.C."/>
            <person name="Nielsen K.F."/>
            <person name="Lyhne E.K."/>
            <person name="Kogle M.E."/>
            <person name="Kuo A."/>
            <person name="Riley R."/>
            <person name="Clum A."/>
            <person name="Nolan M."/>
            <person name="Lipzen A."/>
            <person name="Salamov A."/>
            <person name="Henrissat B."/>
            <person name="Wiebenga A."/>
            <person name="De vries R.P."/>
            <person name="Grigoriev I.V."/>
            <person name="Mortensen U.H."/>
            <person name="Andersen M.R."/>
            <person name="Baker S.E."/>
        </authorList>
    </citation>
    <scope>NUCLEOTIDE SEQUENCE [LARGE SCALE GENOMIC DNA]</scope>
    <source>
        <strain evidence="1 2">CBS 139.54b</strain>
    </source>
</reference>
<gene>
    <name evidence="1" type="ORF">BDQ94DRAFT_141439</name>
</gene>
<dbReference type="GeneID" id="38134188"/>
<name>A0A3F3Q5U4_9EURO</name>
<sequence>MRFSSFPSSLWISEIELIKGRSKGLIWNPREESRILGWAFLGSGPLPVSIQR</sequence>